<feature type="compositionally biased region" description="Acidic residues" evidence="1">
    <location>
        <begin position="228"/>
        <end position="237"/>
    </location>
</feature>
<feature type="region of interest" description="Disordered" evidence="1">
    <location>
        <begin position="221"/>
        <end position="251"/>
    </location>
</feature>
<name>A0A8S2NKY3_9BILA</name>
<evidence type="ECO:0000313" key="2">
    <source>
        <dbReference type="EMBL" id="CAF4006804.1"/>
    </source>
</evidence>
<gene>
    <name evidence="2" type="ORF">BYL167_LOCUS13996</name>
</gene>
<dbReference type="AlphaFoldDB" id="A0A8S2NKY3"/>
<dbReference type="EMBL" id="CAJOBH010004904">
    <property type="protein sequence ID" value="CAF4006804.1"/>
    <property type="molecule type" value="Genomic_DNA"/>
</dbReference>
<feature type="compositionally biased region" description="Low complexity" evidence="1">
    <location>
        <begin position="240"/>
        <end position="251"/>
    </location>
</feature>
<reference evidence="2" key="1">
    <citation type="submission" date="2021-02" db="EMBL/GenBank/DDBJ databases">
        <authorList>
            <person name="Nowell W R."/>
        </authorList>
    </citation>
    <scope>NUCLEOTIDE SEQUENCE</scope>
</reference>
<feature type="non-terminal residue" evidence="2">
    <location>
        <position position="1"/>
    </location>
</feature>
<sequence>MVNATVLHDGQQIQINLPDNPSLDIIFKYLHEKLPRTFDFCTHIIQLFDPTIGEFFDLNDDGLKSWYCLPYKEKNHMRLQVIRAGICDDDTNHRCEINTNDQNMSEVFKKIECDIDNLFGAIASLQTTANGIRQDFKLALDKYHKYQEEKTLSTKTNGQTVVPNVNRTQNSNVSRDKISSPKIQNGNADRPIRYPAEDIRFKNKPIQQEIVQPVPVVQQVPLVSNAYQDDDEDDEELTEHNNNNNNTPIDQ</sequence>
<accession>A0A8S2NKY3</accession>
<protein>
    <submittedName>
        <fullName evidence="2">Uncharacterized protein</fullName>
    </submittedName>
</protein>
<proteinExistence type="predicted"/>
<organism evidence="2 3">
    <name type="scientific">Rotaria magnacalcarata</name>
    <dbReference type="NCBI Taxonomy" id="392030"/>
    <lineage>
        <taxon>Eukaryota</taxon>
        <taxon>Metazoa</taxon>
        <taxon>Spiralia</taxon>
        <taxon>Gnathifera</taxon>
        <taxon>Rotifera</taxon>
        <taxon>Eurotatoria</taxon>
        <taxon>Bdelloidea</taxon>
        <taxon>Philodinida</taxon>
        <taxon>Philodinidae</taxon>
        <taxon>Rotaria</taxon>
    </lineage>
</organism>
<dbReference type="Proteomes" id="UP000681967">
    <property type="component" value="Unassembled WGS sequence"/>
</dbReference>
<evidence type="ECO:0000256" key="1">
    <source>
        <dbReference type="SAM" id="MobiDB-lite"/>
    </source>
</evidence>
<comment type="caution">
    <text evidence="2">The sequence shown here is derived from an EMBL/GenBank/DDBJ whole genome shotgun (WGS) entry which is preliminary data.</text>
</comment>
<feature type="region of interest" description="Disordered" evidence="1">
    <location>
        <begin position="171"/>
        <end position="190"/>
    </location>
</feature>
<evidence type="ECO:0000313" key="3">
    <source>
        <dbReference type="Proteomes" id="UP000681967"/>
    </source>
</evidence>